<dbReference type="AlphaFoldDB" id="A0A7Z2VYH8"/>
<gene>
    <name evidence="1" type="ORF">HH212_18620</name>
</gene>
<dbReference type="RefSeq" id="WP_170203850.1">
    <property type="nucleotide sequence ID" value="NZ_CP051685.1"/>
</dbReference>
<name>A0A7Z2VYH8_9BURK</name>
<proteinExistence type="predicted"/>
<accession>A0A7Z2VYH8</accession>
<dbReference type="EMBL" id="CP051685">
    <property type="protein sequence ID" value="QJE01793.1"/>
    <property type="molecule type" value="Genomic_DNA"/>
</dbReference>
<dbReference type="Proteomes" id="UP000502415">
    <property type="component" value="Chromosome"/>
</dbReference>
<sequence>MTDSIERQLRAGDVAAAQISAAAPPLSAVQPCRQGSWCEIRLAGADGVTIGGETYELANGAARPVRGKTRADGSTRVEGLAEGEWTLSFPGLDEEAWGPVGATTPPAAPRAAATTIEVVQGDCVHTLAVAHGFFAGTVMALDANRALAADLRAEGILYPGDILALPTLRVRKVPVVLERLNEFERRGVPLFVRIRVEGDPDDPVKYLMEIDGVAEGGTLAAYDVAEVAVDQGAAKGTLQLKGGQAFAVHVGHLDPVTTESGLKSRLVHLSYLLPQSQDESQGIDAARALAAALRLFQVNHDLEATGEADGATRDMLVSVHGC</sequence>
<dbReference type="InterPro" id="IPR036365">
    <property type="entry name" value="PGBD-like_sf"/>
</dbReference>
<evidence type="ECO:0000313" key="1">
    <source>
        <dbReference type="EMBL" id="QJE01793.1"/>
    </source>
</evidence>
<dbReference type="KEGG" id="mfy:HH212_18620"/>
<dbReference type="SUPFAM" id="SSF47090">
    <property type="entry name" value="PGBD-like"/>
    <property type="match status" value="1"/>
</dbReference>
<evidence type="ECO:0000313" key="2">
    <source>
        <dbReference type="Proteomes" id="UP000502415"/>
    </source>
</evidence>
<keyword evidence="2" id="KW-1185">Reference proteome</keyword>
<evidence type="ECO:0008006" key="3">
    <source>
        <dbReference type="Google" id="ProtNLM"/>
    </source>
</evidence>
<reference evidence="1 2" key="1">
    <citation type="submission" date="2020-04" db="EMBL/GenBank/DDBJ databases">
        <title>Genome sequencing of novel species.</title>
        <authorList>
            <person name="Heo J."/>
            <person name="Kim S.-J."/>
            <person name="Kim J.-S."/>
            <person name="Hong S.-B."/>
            <person name="Kwon S.-W."/>
        </authorList>
    </citation>
    <scope>NUCLEOTIDE SEQUENCE [LARGE SCALE GENOMIC DNA]</scope>
    <source>
        <strain evidence="1 2">GN2-R2</strain>
    </source>
</reference>
<organism evidence="1 2">
    <name type="scientific">Massilia forsythiae</name>
    <dbReference type="NCBI Taxonomy" id="2728020"/>
    <lineage>
        <taxon>Bacteria</taxon>
        <taxon>Pseudomonadati</taxon>
        <taxon>Pseudomonadota</taxon>
        <taxon>Betaproteobacteria</taxon>
        <taxon>Burkholderiales</taxon>
        <taxon>Oxalobacteraceae</taxon>
        <taxon>Telluria group</taxon>
        <taxon>Massilia</taxon>
    </lineage>
</organism>
<protein>
    <recommendedName>
        <fullName evidence="3">Peptidoglycan-binding protein</fullName>
    </recommendedName>
</protein>